<evidence type="ECO:0000313" key="4">
    <source>
        <dbReference type="Proteomes" id="UP000280668"/>
    </source>
</evidence>
<feature type="region of interest" description="Disordered" evidence="1">
    <location>
        <begin position="48"/>
        <end position="67"/>
    </location>
</feature>
<feature type="transmembrane region" description="Helical" evidence="2">
    <location>
        <begin position="161"/>
        <end position="185"/>
    </location>
</feature>
<keyword evidence="2" id="KW-0472">Membrane</keyword>
<feature type="transmembrane region" description="Helical" evidence="2">
    <location>
        <begin position="205"/>
        <end position="224"/>
    </location>
</feature>
<dbReference type="RefSeq" id="WP_123303269.1">
    <property type="nucleotide sequence ID" value="NZ_RKHK01000001.1"/>
</dbReference>
<sequence>MFRDWRRRRRIGKIKPGGGRALKPFRWWQLFSRHLFYLDLAARPGAPDPAAATTVAAPPSNSDPHLDAGGVQRYAVHVNWWSWDDDGNTVAELYRDGRQLSTAPVPAIFPVPGGTIEVALSELGLKRMHHVTDDGASQTLTPDPRSGEGLRARFGQHYPRASTWIGHLAVLVLIAAAAVELPQLLELITSWEVVEERMGTFESPITLPAWANITIVAVSILAGMERALTLRHHWLIDGGAIIDALDP</sequence>
<keyword evidence="2" id="KW-1133">Transmembrane helix</keyword>
<evidence type="ECO:0000256" key="2">
    <source>
        <dbReference type="SAM" id="Phobius"/>
    </source>
</evidence>
<accession>A0A3N2BBZ5</accession>
<dbReference type="Proteomes" id="UP000280668">
    <property type="component" value="Unassembled WGS sequence"/>
</dbReference>
<dbReference type="EMBL" id="RKHK01000001">
    <property type="protein sequence ID" value="ROR72748.1"/>
    <property type="molecule type" value="Genomic_DNA"/>
</dbReference>
<gene>
    <name evidence="3" type="ORF">EDD31_1107</name>
</gene>
<dbReference type="AlphaFoldDB" id="A0A3N2BBZ5"/>
<feature type="compositionally biased region" description="Low complexity" evidence="1">
    <location>
        <begin position="48"/>
        <end position="59"/>
    </location>
</feature>
<evidence type="ECO:0000256" key="1">
    <source>
        <dbReference type="SAM" id="MobiDB-lite"/>
    </source>
</evidence>
<evidence type="ECO:0000313" key="3">
    <source>
        <dbReference type="EMBL" id="ROR72748.1"/>
    </source>
</evidence>
<dbReference type="OrthoDB" id="2716688at2"/>
<reference evidence="3 4" key="1">
    <citation type="submission" date="2018-11" db="EMBL/GenBank/DDBJ databases">
        <title>Sequencing the genomes of 1000 actinobacteria strains.</title>
        <authorList>
            <person name="Klenk H.-P."/>
        </authorList>
    </citation>
    <scope>NUCLEOTIDE SEQUENCE [LARGE SCALE GENOMIC DNA]</scope>
    <source>
        <strain evidence="3 4">DSM 11294</strain>
    </source>
</reference>
<keyword evidence="4" id="KW-1185">Reference proteome</keyword>
<protein>
    <submittedName>
        <fullName evidence="3">Uncharacterized protein</fullName>
    </submittedName>
</protein>
<name>A0A3N2BBZ5_9MICO</name>
<keyword evidence="2" id="KW-0812">Transmembrane</keyword>
<organism evidence="3 4">
    <name type="scientific">Bogoriella caseilytica</name>
    <dbReference type="NCBI Taxonomy" id="56055"/>
    <lineage>
        <taxon>Bacteria</taxon>
        <taxon>Bacillati</taxon>
        <taxon>Actinomycetota</taxon>
        <taxon>Actinomycetes</taxon>
        <taxon>Micrococcales</taxon>
        <taxon>Bogoriellaceae</taxon>
        <taxon>Bogoriella</taxon>
    </lineage>
</organism>
<comment type="caution">
    <text evidence="3">The sequence shown here is derived from an EMBL/GenBank/DDBJ whole genome shotgun (WGS) entry which is preliminary data.</text>
</comment>
<proteinExistence type="predicted"/>